<dbReference type="PANTHER" id="PTHR42878:SF15">
    <property type="entry name" value="BACTERIOPHYTOCHROME"/>
    <property type="match status" value="1"/>
</dbReference>
<dbReference type="RefSeq" id="WP_165794211.1">
    <property type="nucleotide sequence ID" value="NZ_BFAG01000010.1"/>
</dbReference>
<comment type="caution">
    <text evidence="10">The sequence shown here is derived from an EMBL/GenBank/DDBJ whole genome shotgun (WGS) entry which is preliminary data.</text>
</comment>
<organism evidence="10 11">
    <name type="scientific">Deinococcus aerius</name>
    <dbReference type="NCBI Taxonomy" id="200253"/>
    <lineage>
        <taxon>Bacteria</taxon>
        <taxon>Thermotogati</taxon>
        <taxon>Deinococcota</taxon>
        <taxon>Deinococci</taxon>
        <taxon>Deinococcales</taxon>
        <taxon>Deinococcaceae</taxon>
        <taxon>Deinococcus</taxon>
    </lineage>
</organism>
<dbReference type="Gene3D" id="3.30.450.40">
    <property type="match status" value="3"/>
</dbReference>
<protein>
    <recommendedName>
        <fullName evidence="2">histidine kinase</fullName>
        <ecNumber evidence="2">2.7.13.3</ecNumber>
    </recommendedName>
</protein>
<dbReference type="InterPro" id="IPR050351">
    <property type="entry name" value="BphY/WalK/GraS-like"/>
</dbReference>
<dbReference type="Pfam" id="PF01590">
    <property type="entry name" value="GAF"/>
    <property type="match status" value="1"/>
</dbReference>
<dbReference type="Pfam" id="PF00512">
    <property type="entry name" value="HisKA"/>
    <property type="match status" value="1"/>
</dbReference>
<dbReference type="Gene3D" id="3.30.450.20">
    <property type="entry name" value="PAS domain"/>
    <property type="match status" value="2"/>
</dbReference>
<keyword evidence="6" id="KW-0472">Membrane</keyword>
<dbReference type="InterPro" id="IPR003661">
    <property type="entry name" value="HisK_dim/P_dom"/>
</dbReference>
<dbReference type="InterPro" id="IPR013656">
    <property type="entry name" value="PAS_4"/>
</dbReference>
<sequence>MIPDSPVSPQLDPAALLDGLPDPFFAVDGGWRFTLVNRRAAALLGVTPADLLGRVLWDCFSGAPETEYRRVMQTRQGCQFDLHDPALGLWLEVRAFPHADGIAVHFRDVTDRRLLDERREALLLATQALAGAGSVAEAAGVVFGTAGRVLGASGGTLWQLNGERLEPWEGEEAPLPVGAASPVARALHEPEGVFLRERDLLDAWPAGPDLPRAFAALPLGTGGETIGVLALRFGTDRVLGEWERDFLRSLAAGLAHALGRTRMAAANARALAALDRERARLHAILDQMPAAIWIAEVPGGRIVAGNRAVEGVLRIPYRPSRNVEEYAEYVGFHPDGRRYEGHEWPLARTVLTGERVGGEEIEMERGDGTRGFVRYASALIEDGGDGGPALAVVTGVDVTELRELSARLEERVEARTRELRARMGELAAETAALQAFASFTELAGHETDPAVLTQAAAGVLHRALGEGSTGYYERGGELWRQTAWDGDMEEGTLLAAQAGFPADMPLLAGPAASRGPLFVEDWRASDHVLAPLAPEYGAVAIYPVTVQGETVGLLAAGLREKTRWGERDRAVFRAVGRALSLAAERAHLTRVLHLQKEALEARGSVLEAFAELGRDLSLHRDPLDLVRRAQEILRGILPEGYLVYAEPEGDRWRFRVQVGDLGSPALRAAVEAGLPFEETRNLSTPWHTRQPLYQDRYDVNTDGLEDLTTHVTTTASLPVLVNGEPRGVLAVALFESRPWQDTDRMILETVVRSLGLALERAEAARALAGKQAQLEAANRDLEAFASSASHDLRAPVRHIASFAGLLRRAVAGDPRAARYAQIIEESARRMAALIDSLLAFARLGSAELHKSEVALAEVVEAVRQELFPELSGRRVEWRVGELPVVRGDPTLLRQVLQNLLGNAVKYSRTREVAVVEVWAERAGAEHVLHVRDNGVGFDPGHAGQVFEVFRRLHSPQEFEGDGVGLASVQRIVTRHGGRVWAEGEPGRGATFSFSLPAEP</sequence>
<dbReference type="SUPFAM" id="SSF55874">
    <property type="entry name" value="ATPase domain of HSP90 chaperone/DNA topoisomerase II/histidine kinase"/>
    <property type="match status" value="1"/>
</dbReference>
<dbReference type="Pfam" id="PF13188">
    <property type="entry name" value="PAS_8"/>
    <property type="match status" value="1"/>
</dbReference>
<evidence type="ECO:0000259" key="8">
    <source>
        <dbReference type="PROSITE" id="PS50109"/>
    </source>
</evidence>
<evidence type="ECO:0000256" key="1">
    <source>
        <dbReference type="ARBA" id="ARBA00000085"/>
    </source>
</evidence>
<evidence type="ECO:0000256" key="6">
    <source>
        <dbReference type="ARBA" id="ARBA00023136"/>
    </source>
</evidence>
<dbReference type="SMART" id="SM00388">
    <property type="entry name" value="HisKA"/>
    <property type="match status" value="1"/>
</dbReference>
<dbReference type="FunFam" id="3.30.565.10:FF:000006">
    <property type="entry name" value="Sensor histidine kinase WalK"/>
    <property type="match status" value="1"/>
</dbReference>
<dbReference type="EMBL" id="BFAG01000010">
    <property type="protein sequence ID" value="GBF06651.1"/>
    <property type="molecule type" value="Genomic_DNA"/>
</dbReference>
<keyword evidence="3" id="KW-0597">Phosphoprotein</keyword>
<dbReference type="SUPFAM" id="SSF47384">
    <property type="entry name" value="Homodimeric domain of signal transducing histidine kinase"/>
    <property type="match status" value="1"/>
</dbReference>
<keyword evidence="5 10" id="KW-0418">Kinase</keyword>
<dbReference type="SUPFAM" id="SSF55785">
    <property type="entry name" value="PYP-like sensor domain (PAS domain)"/>
    <property type="match status" value="2"/>
</dbReference>
<dbReference type="PRINTS" id="PR00344">
    <property type="entry name" value="BCTRLSENSOR"/>
</dbReference>
<reference evidence="11" key="1">
    <citation type="submission" date="2018-01" db="EMBL/GenBank/DDBJ databases">
        <title>Draft Genome Sequence of the Radioresistant Bacterium Deinococcus aerius TR0125, Isolated from the Higher Atmosphere above Japan.</title>
        <authorList>
            <person name="Satoh K."/>
            <person name="Arai H."/>
            <person name="Sanzen T."/>
            <person name="Kawaguchi Y."/>
            <person name="Hayashi H."/>
            <person name="Yokobori S."/>
            <person name="Yamagishi A."/>
            <person name="Oono Y."/>
            <person name="Narumi I."/>
        </authorList>
    </citation>
    <scope>NUCLEOTIDE SEQUENCE [LARGE SCALE GENOMIC DNA]</scope>
    <source>
        <strain evidence="11">TR0125</strain>
    </source>
</reference>
<dbReference type="InterPro" id="IPR035965">
    <property type="entry name" value="PAS-like_dom_sf"/>
</dbReference>
<dbReference type="Proteomes" id="UP000236569">
    <property type="component" value="Unassembled WGS sequence"/>
</dbReference>
<keyword evidence="11" id="KW-1185">Reference proteome</keyword>
<dbReference type="SMART" id="SM00065">
    <property type="entry name" value="GAF"/>
    <property type="match status" value="3"/>
</dbReference>
<comment type="catalytic activity">
    <reaction evidence="1">
        <text>ATP + protein L-histidine = ADP + protein N-phospho-L-histidine.</text>
        <dbReference type="EC" id="2.7.13.3"/>
    </reaction>
</comment>
<dbReference type="GO" id="GO:0000155">
    <property type="term" value="F:phosphorelay sensor kinase activity"/>
    <property type="evidence" value="ECO:0007669"/>
    <property type="project" value="InterPro"/>
</dbReference>
<evidence type="ECO:0000256" key="3">
    <source>
        <dbReference type="ARBA" id="ARBA00022553"/>
    </source>
</evidence>
<evidence type="ECO:0000313" key="11">
    <source>
        <dbReference type="Proteomes" id="UP000236569"/>
    </source>
</evidence>
<dbReference type="GO" id="GO:0016020">
    <property type="term" value="C:membrane"/>
    <property type="evidence" value="ECO:0007669"/>
    <property type="project" value="UniProtKB-SubCell"/>
</dbReference>
<feature type="domain" description="PAS" evidence="9">
    <location>
        <begin position="16"/>
        <end position="54"/>
    </location>
</feature>
<dbReference type="Pfam" id="PF08448">
    <property type="entry name" value="PAS_4"/>
    <property type="match status" value="1"/>
</dbReference>
<dbReference type="GO" id="GO:0007234">
    <property type="term" value="P:osmosensory signaling via phosphorelay pathway"/>
    <property type="evidence" value="ECO:0007669"/>
    <property type="project" value="TreeGrafter"/>
</dbReference>
<feature type="domain" description="Histidine kinase" evidence="8">
    <location>
        <begin position="787"/>
        <end position="999"/>
    </location>
</feature>
<evidence type="ECO:0000256" key="5">
    <source>
        <dbReference type="ARBA" id="ARBA00022777"/>
    </source>
</evidence>
<dbReference type="AlphaFoldDB" id="A0A2I9DNJ5"/>
<evidence type="ECO:0000259" key="9">
    <source>
        <dbReference type="PROSITE" id="PS50112"/>
    </source>
</evidence>
<dbReference type="Gene3D" id="3.30.565.10">
    <property type="entry name" value="Histidine kinase-like ATPase, C-terminal domain"/>
    <property type="match status" value="1"/>
</dbReference>
<dbReference type="CDD" id="cd00082">
    <property type="entry name" value="HisKA"/>
    <property type="match status" value="1"/>
</dbReference>
<dbReference type="GO" id="GO:0030295">
    <property type="term" value="F:protein kinase activator activity"/>
    <property type="evidence" value="ECO:0007669"/>
    <property type="project" value="TreeGrafter"/>
</dbReference>
<dbReference type="InterPro" id="IPR003594">
    <property type="entry name" value="HATPase_dom"/>
</dbReference>
<feature type="coiled-coil region" evidence="7">
    <location>
        <begin position="398"/>
        <end position="429"/>
    </location>
</feature>
<keyword evidence="7" id="KW-0175">Coiled coil</keyword>
<dbReference type="InterPro" id="IPR000014">
    <property type="entry name" value="PAS"/>
</dbReference>
<dbReference type="GO" id="GO:0000156">
    <property type="term" value="F:phosphorelay response regulator activity"/>
    <property type="evidence" value="ECO:0007669"/>
    <property type="project" value="TreeGrafter"/>
</dbReference>
<dbReference type="Pfam" id="PF02518">
    <property type="entry name" value="HATPase_c"/>
    <property type="match status" value="1"/>
</dbReference>
<evidence type="ECO:0000256" key="4">
    <source>
        <dbReference type="ARBA" id="ARBA00022679"/>
    </source>
</evidence>
<dbReference type="SUPFAM" id="SSF55781">
    <property type="entry name" value="GAF domain-like"/>
    <property type="match status" value="3"/>
</dbReference>
<dbReference type="SMART" id="SM00091">
    <property type="entry name" value="PAS"/>
    <property type="match status" value="2"/>
</dbReference>
<dbReference type="EC" id="2.7.13.3" evidence="2"/>
<evidence type="ECO:0000256" key="7">
    <source>
        <dbReference type="SAM" id="Coils"/>
    </source>
</evidence>
<dbReference type="PROSITE" id="PS50112">
    <property type="entry name" value="PAS"/>
    <property type="match status" value="1"/>
</dbReference>
<evidence type="ECO:0000256" key="2">
    <source>
        <dbReference type="ARBA" id="ARBA00012438"/>
    </source>
</evidence>
<dbReference type="InterPro" id="IPR003018">
    <property type="entry name" value="GAF"/>
</dbReference>
<dbReference type="PROSITE" id="PS50109">
    <property type="entry name" value="HIS_KIN"/>
    <property type="match status" value="1"/>
</dbReference>
<proteinExistence type="predicted"/>
<dbReference type="SMART" id="SM00387">
    <property type="entry name" value="HATPase_c"/>
    <property type="match status" value="1"/>
</dbReference>
<gene>
    <name evidence="10" type="ORF">DAERI_100014</name>
</gene>
<accession>A0A2I9DNJ5</accession>
<dbReference type="InterPro" id="IPR036890">
    <property type="entry name" value="HATPase_C_sf"/>
</dbReference>
<dbReference type="InterPro" id="IPR004358">
    <property type="entry name" value="Sig_transdc_His_kin-like_C"/>
</dbReference>
<evidence type="ECO:0000313" key="10">
    <source>
        <dbReference type="EMBL" id="GBF06651.1"/>
    </source>
</evidence>
<dbReference type="InterPro" id="IPR005467">
    <property type="entry name" value="His_kinase_dom"/>
</dbReference>
<keyword evidence="4" id="KW-0808">Transferase</keyword>
<dbReference type="InterPro" id="IPR036097">
    <property type="entry name" value="HisK_dim/P_sf"/>
</dbReference>
<dbReference type="PANTHER" id="PTHR42878">
    <property type="entry name" value="TWO-COMPONENT HISTIDINE KINASE"/>
    <property type="match status" value="1"/>
</dbReference>
<dbReference type="Gene3D" id="1.10.287.130">
    <property type="match status" value="1"/>
</dbReference>
<dbReference type="CDD" id="cd00130">
    <property type="entry name" value="PAS"/>
    <property type="match status" value="1"/>
</dbReference>
<dbReference type="InterPro" id="IPR029016">
    <property type="entry name" value="GAF-like_dom_sf"/>
</dbReference>
<name>A0A2I9DNJ5_9DEIO</name>
<dbReference type="Pfam" id="PF13185">
    <property type="entry name" value="GAF_2"/>
    <property type="match status" value="1"/>
</dbReference>